<proteinExistence type="predicted"/>
<reference evidence="1" key="1">
    <citation type="submission" date="2020-01" db="EMBL/GenBank/DDBJ databases">
        <authorList>
            <person name="Meier V. D."/>
            <person name="Meier V D."/>
        </authorList>
    </citation>
    <scope>NUCLEOTIDE SEQUENCE</scope>
    <source>
        <strain evidence="1">HLG_WM_MAG_04</strain>
    </source>
</reference>
<name>A0A6S6TTC7_9BACT</name>
<dbReference type="EMBL" id="CACVAX010000050">
    <property type="protein sequence ID" value="CAA6817939.1"/>
    <property type="molecule type" value="Genomic_DNA"/>
</dbReference>
<evidence type="ECO:0000313" key="1">
    <source>
        <dbReference type="EMBL" id="CAA6817939.1"/>
    </source>
</evidence>
<organism evidence="1">
    <name type="scientific">uncultured Sulfurovum sp</name>
    <dbReference type="NCBI Taxonomy" id="269237"/>
    <lineage>
        <taxon>Bacteria</taxon>
        <taxon>Pseudomonadati</taxon>
        <taxon>Campylobacterota</taxon>
        <taxon>Epsilonproteobacteria</taxon>
        <taxon>Campylobacterales</taxon>
        <taxon>Sulfurovaceae</taxon>
        <taxon>Sulfurovum</taxon>
        <taxon>environmental samples</taxon>
    </lineage>
</organism>
<gene>
    <name evidence="1" type="ORF">HELGO_WM8158</name>
</gene>
<accession>A0A6S6TTC7</accession>
<sequence length="175" mass="20245">MGISIIKLEEGCCQYLNSLPLVDGDKFTDNEPTVDNILECDDKYFLIEEKSFLLNFFRKSCEGKRKFGHFIKDGELNSDFLDFLASLDIKEKRKILKNSSEDLLSEIPKKVEVTLDYLEKEEKKKNSLNVILYCESGTEIDKIASILFSRYNDEEENTILECNQLEKFLKIKGCA</sequence>
<protein>
    <submittedName>
        <fullName evidence="1">Uncharacterized protein</fullName>
    </submittedName>
</protein>
<dbReference type="AlphaFoldDB" id="A0A6S6TTC7"/>